<dbReference type="InterPro" id="IPR023696">
    <property type="entry name" value="Ureohydrolase_dom_sf"/>
</dbReference>
<feature type="domain" description="Histone deacetylase" evidence="1">
    <location>
        <begin position="6"/>
        <end position="50"/>
    </location>
</feature>
<protein>
    <recommendedName>
        <fullName evidence="1">Histone deacetylase domain-containing protein</fullName>
    </recommendedName>
</protein>
<proteinExistence type="predicted"/>
<evidence type="ECO:0000313" key="2">
    <source>
        <dbReference type="EMBL" id="MCS2607854.1"/>
    </source>
</evidence>
<dbReference type="SUPFAM" id="SSF52768">
    <property type="entry name" value="Arginase/deacetylase"/>
    <property type="match status" value="1"/>
</dbReference>
<comment type="caution">
    <text evidence="2">The sequence shown here is derived from an EMBL/GenBank/DDBJ whole genome shotgun (WGS) entry which is preliminary data.</text>
</comment>
<dbReference type="EMBL" id="JAJISC010000001">
    <property type="protein sequence ID" value="MCS2607854.1"/>
    <property type="molecule type" value="Genomic_DNA"/>
</dbReference>
<dbReference type="InterPro" id="IPR037138">
    <property type="entry name" value="His_deacetylse_dom_sf"/>
</dbReference>
<organism evidence="2 3">
    <name type="scientific">Halomonas dongshanensis</name>
    <dbReference type="NCBI Taxonomy" id="2890835"/>
    <lineage>
        <taxon>Bacteria</taxon>
        <taxon>Pseudomonadati</taxon>
        <taxon>Pseudomonadota</taxon>
        <taxon>Gammaproteobacteria</taxon>
        <taxon>Oceanospirillales</taxon>
        <taxon>Halomonadaceae</taxon>
        <taxon>Halomonas</taxon>
    </lineage>
</organism>
<name>A0ABT2E8M5_9GAMM</name>
<evidence type="ECO:0000259" key="1">
    <source>
        <dbReference type="Pfam" id="PF00850"/>
    </source>
</evidence>
<evidence type="ECO:0000313" key="3">
    <source>
        <dbReference type="Proteomes" id="UP001165542"/>
    </source>
</evidence>
<accession>A0ABT2E8M5</accession>
<reference evidence="2" key="1">
    <citation type="submission" date="2021-11" db="EMBL/GenBank/DDBJ databases">
        <title>Halomonas sp., isolated from a coastal aquaculture zone in Dongshan Bay.</title>
        <authorList>
            <person name="Lin W."/>
        </authorList>
    </citation>
    <scope>NUCLEOTIDE SEQUENCE</scope>
    <source>
        <strain evidence="2">Yzlin-01</strain>
    </source>
</reference>
<dbReference type="InterPro" id="IPR023801">
    <property type="entry name" value="His_deacetylse_dom"/>
</dbReference>
<sequence>MWPSRRAERFRSQLFLVACGFDANAADPLARMLLSSSAFSDMTRQVREQLKVDKAAFLERTIRNMERSAH</sequence>
<dbReference type="Proteomes" id="UP001165542">
    <property type="component" value="Unassembled WGS sequence"/>
</dbReference>
<gene>
    <name evidence="2" type="ORF">LLY24_00775</name>
</gene>
<keyword evidence="3" id="KW-1185">Reference proteome</keyword>
<dbReference type="Gene3D" id="3.40.800.20">
    <property type="entry name" value="Histone deacetylase domain"/>
    <property type="match status" value="1"/>
</dbReference>
<dbReference type="Pfam" id="PF00850">
    <property type="entry name" value="Hist_deacetyl"/>
    <property type="match status" value="1"/>
</dbReference>